<evidence type="ECO:0000313" key="3">
    <source>
        <dbReference type="Proteomes" id="UP000054783"/>
    </source>
</evidence>
<name>A0A0V0ZBH2_9BILA</name>
<dbReference type="Proteomes" id="UP000054783">
    <property type="component" value="Unassembled WGS sequence"/>
</dbReference>
<sequence length="147" mass="16355">MFHGQNLADNDAVGSQNTLESKMESMIINPSKTIRKVQQTYTGGCWSGLSRDFLKNLIFAKTTHSVDHEICNFRQTSWNPKMDFMIINRSEIISEWNCPNDAISVIQRSGGPNVTRTATEKPPNVKGMKAAQEAAQQQLTNDPQGGL</sequence>
<evidence type="ECO:0000313" key="2">
    <source>
        <dbReference type="EMBL" id="KRY09887.1"/>
    </source>
</evidence>
<reference evidence="2 3" key="1">
    <citation type="submission" date="2015-01" db="EMBL/GenBank/DDBJ databases">
        <title>Evolution of Trichinella species and genotypes.</title>
        <authorList>
            <person name="Korhonen P.K."/>
            <person name="Edoardo P."/>
            <person name="Giuseppe L.R."/>
            <person name="Gasser R.B."/>
        </authorList>
    </citation>
    <scope>NUCLEOTIDE SEQUENCE [LARGE SCALE GENOMIC DNA]</scope>
    <source>
        <strain evidence="2">ISS2496</strain>
    </source>
</reference>
<gene>
    <name evidence="2" type="ORF">T12_11616</name>
</gene>
<feature type="compositionally biased region" description="Polar residues" evidence="1">
    <location>
        <begin position="108"/>
        <end position="117"/>
    </location>
</feature>
<organism evidence="2 3">
    <name type="scientific">Trichinella patagoniensis</name>
    <dbReference type="NCBI Taxonomy" id="990121"/>
    <lineage>
        <taxon>Eukaryota</taxon>
        <taxon>Metazoa</taxon>
        <taxon>Ecdysozoa</taxon>
        <taxon>Nematoda</taxon>
        <taxon>Enoplea</taxon>
        <taxon>Dorylaimia</taxon>
        <taxon>Trichinellida</taxon>
        <taxon>Trichinellidae</taxon>
        <taxon>Trichinella</taxon>
    </lineage>
</organism>
<evidence type="ECO:0000256" key="1">
    <source>
        <dbReference type="SAM" id="MobiDB-lite"/>
    </source>
</evidence>
<dbReference type="EMBL" id="JYDQ01000252">
    <property type="protein sequence ID" value="KRY09887.1"/>
    <property type="molecule type" value="Genomic_DNA"/>
</dbReference>
<proteinExistence type="predicted"/>
<comment type="caution">
    <text evidence="2">The sequence shown here is derived from an EMBL/GenBank/DDBJ whole genome shotgun (WGS) entry which is preliminary data.</text>
</comment>
<feature type="region of interest" description="Disordered" evidence="1">
    <location>
        <begin position="108"/>
        <end position="147"/>
    </location>
</feature>
<feature type="compositionally biased region" description="Polar residues" evidence="1">
    <location>
        <begin position="134"/>
        <end position="147"/>
    </location>
</feature>
<protein>
    <submittedName>
        <fullName evidence="2">Uncharacterized protein</fullName>
    </submittedName>
</protein>
<keyword evidence="3" id="KW-1185">Reference proteome</keyword>
<accession>A0A0V0ZBH2</accession>
<dbReference type="AlphaFoldDB" id="A0A0V0ZBH2"/>